<feature type="compositionally biased region" description="Low complexity" evidence="1">
    <location>
        <begin position="953"/>
        <end position="970"/>
    </location>
</feature>
<feature type="compositionally biased region" description="Basic and acidic residues" evidence="1">
    <location>
        <begin position="920"/>
        <end position="932"/>
    </location>
</feature>
<dbReference type="Pfam" id="PF02174">
    <property type="entry name" value="IRS"/>
    <property type="match status" value="1"/>
</dbReference>
<feature type="region of interest" description="Disordered" evidence="1">
    <location>
        <begin position="914"/>
        <end position="970"/>
    </location>
</feature>
<dbReference type="SMART" id="SM01244">
    <property type="entry name" value="IRS"/>
    <property type="match status" value="1"/>
</dbReference>
<dbReference type="Proteomes" id="UP001652740">
    <property type="component" value="Unplaced"/>
</dbReference>
<dbReference type="InterPro" id="IPR037746">
    <property type="entry name" value="Dok-7"/>
</dbReference>
<feature type="region of interest" description="Disordered" evidence="1">
    <location>
        <begin position="832"/>
        <end position="861"/>
    </location>
</feature>
<accession>A0ABM3MJG8</accession>
<feature type="domain" description="IRS-type PTB" evidence="2">
    <location>
        <begin position="233"/>
        <end position="337"/>
    </location>
</feature>
<dbReference type="Gene3D" id="2.30.29.30">
    <property type="entry name" value="Pleckstrin-homology domain (PH domain)/Phosphotyrosine-binding domain (PTB)"/>
    <property type="match status" value="2"/>
</dbReference>
<keyword evidence="3" id="KW-1185">Reference proteome</keyword>
<dbReference type="SUPFAM" id="SSF50729">
    <property type="entry name" value="PH domain-like"/>
    <property type="match status" value="2"/>
</dbReference>
<feature type="region of interest" description="Disordered" evidence="1">
    <location>
        <begin position="1079"/>
        <end position="1111"/>
    </location>
</feature>
<evidence type="ECO:0000313" key="3">
    <source>
        <dbReference type="Proteomes" id="UP001652740"/>
    </source>
</evidence>
<gene>
    <name evidence="4" type="primary">LOC113512745</name>
</gene>
<dbReference type="InterPro" id="IPR011993">
    <property type="entry name" value="PH-like_dom_sf"/>
</dbReference>
<organism evidence="3 4">
    <name type="scientific">Galleria mellonella</name>
    <name type="common">Greater wax moth</name>
    <dbReference type="NCBI Taxonomy" id="7137"/>
    <lineage>
        <taxon>Eukaryota</taxon>
        <taxon>Metazoa</taxon>
        <taxon>Ecdysozoa</taxon>
        <taxon>Arthropoda</taxon>
        <taxon>Hexapoda</taxon>
        <taxon>Insecta</taxon>
        <taxon>Pterygota</taxon>
        <taxon>Neoptera</taxon>
        <taxon>Endopterygota</taxon>
        <taxon>Lepidoptera</taxon>
        <taxon>Glossata</taxon>
        <taxon>Ditrysia</taxon>
        <taxon>Pyraloidea</taxon>
        <taxon>Pyralidae</taxon>
        <taxon>Galleriinae</taxon>
        <taxon>Galleria</taxon>
    </lineage>
</organism>
<dbReference type="PANTHER" id="PTHR21636:SF2">
    <property type="entry name" value="PROTEIN DOK-7"/>
    <property type="match status" value="1"/>
</dbReference>
<proteinExistence type="predicted"/>
<dbReference type="PANTHER" id="PTHR21636">
    <property type="entry name" value="PROTEIN DOK-7"/>
    <property type="match status" value="1"/>
</dbReference>
<protein>
    <submittedName>
        <fullName evidence="4">Uncharacterized protein LOC113512745</fullName>
    </submittedName>
</protein>
<sequence length="1134" mass="125474">MDRREEVHRHGCSIAKQTILTTHPSGLQTRVSVELANFDALCVHSECKGPTKKAMWEGSPFMGRRLLGGVSAHGTPVLGRRSDIVNEGRLSQQCTPVMRRREVVSPGGSPLPVRRGDCEELEEGCDVDNSVISGWLKFRDNKRWKSRWGVVTKLSPAADCLHLQLYREPKDRYKKGQTKASLSLQHFLGFESGFTLDKESNTIAIICQDVTVVLAFETRERLIAWQVKVGGQLGSSKEFLVMIGSGGSRKLPAGPARLHLQGRRFALTSGVPPRLLGLWELAHLRRYGVVEGRFCFEGGSHCGKGEGLHMLITDQAQDITDSFDMAAQGNFSLQRNATSRKGTEKVKSRPNTRLSDLNTIDQSIPDTSSGLYEENFFGEDCGGVSPYWPSDERRGYDDNDIEINPKPLWGGADHVTLERCTNCLTKLGAISRSSTVALTPGTHFNPAWTMEAVPESSSDNSSNSTEYLTPKAIKKTLEPCQCNEKPPQRPPKPSHLDHKNPTAPAPSPLRNCSCSKSDNVYTNNPKVGPYENYDVPKTTHTEVDKVEYYDTPKRIQQVLADDLFQVASNPSPGSLVLKKNCGCILKIGSRKKPVVVECDENIQPVECPCQKVTNWANNLISLPYCKRNTNSVINTEILNSQKSDEMALYATVDVSRKTNRQSGSIVEQDHKHSNVEENYTNYQNIEPKEEKEFEGSYANYENLEFALSLEYYENAKDLLKKAGVTQTELDALSANIDIATNVMPKKSRLCSKCGHSQTGLHKTQEGLKTKTDEYLLMEPSSDIKRDNCNRVLGLNPGYTPMLPNPNWSQSLKHPLHKINRVEIEKSLSIPTLNGSCSRSSNQSMVGNNNKEAMQKRSSSVDSARLLEDLKELDSSIGSHATSSSLETLRNLAVENRRSSSPCDNDRECYECCKSSGSENKTSEEGSTKEIPHLRNKLMDNAQIKRSSSVPCKSGGNRDSSSSNDSGVSSCSLKHGGGEFNEFEMPLTSGQSRYHYMMHKRMRGSLSGCVHSSLPRKSKSSDPLRDMSMQLHKTNVPAKSSSAEAEVPVLPPKQLKGVVDTHSTSSGTSDMSDYIETLSMTSSHSSSDTPTGIRLSRQPTSTLRPRSGKEYHNLDPILTSMYKSGKELANYTNLP</sequence>
<feature type="compositionally biased region" description="Low complexity" evidence="1">
    <location>
        <begin position="1079"/>
        <end position="1090"/>
    </location>
</feature>
<dbReference type="RefSeq" id="XP_052751522.1">
    <property type="nucleotide sequence ID" value="XM_052895562.1"/>
</dbReference>
<evidence type="ECO:0000256" key="1">
    <source>
        <dbReference type="SAM" id="MobiDB-lite"/>
    </source>
</evidence>
<evidence type="ECO:0000313" key="4">
    <source>
        <dbReference type="RefSeq" id="XP_052751522.1"/>
    </source>
</evidence>
<name>A0ABM3MJG8_GALME</name>
<dbReference type="PROSITE" id="PS51064">
    <property type="entry name" value="IRS_PTB"/>
    <property type="match status" value="1"/>
</dbReference>
<reference evidence="4" key="1">
    <citation type="submission" date="2025-08" db="UniProtKB">
        <authorList>
            <consortium name="RefSeq"/>
        </authorList>
    </citation>
    <scope>IDENTIFICATION</scope>
    <source>
        <tissue evidence="4">Whole larvae</tissue>
    </source>
</reference>
<evidence type="ECO:0000259" key="2">
    <source>
        <dbReference type="PROSITE" id="PS51064"/>
    </source>
</evidence>
<feature type="region of interest" description="Disordered" evidence="1">
    <location>
        <begin position="480"/>
        <end position="511"/>
    </location>
</feature>
<dbReference type="GeneID" id="113512745"/>
<dbReference type="InterPro" id="IPR002404">
    <property type="entry name" value="IRS_PTB"/>
</dbReference>